<protein>
    <submittedName>
        <fullName evidence="2">Uncharacterized protein</fullName>
    </submittedName>
</protein>
<gene>
    <name evidence="2" type="ORF">WJX84_011940</name>
</gene>
<evidence type="ECO:0000313" key="2">
    <source>
        <dbReference type="EMBL" id="KAK9863204.1"/>
    </source>
</evidence>
<dbReference type="EMBL" id="JALJOV010000503">
    <property type="protein sequence ID" value="KAK9863204.1"/>
    <property type="molecule type" value="Genomic_DNA"/>
</dbReference>
<feature type="compositionally biased region" description="Polar residues" evidence="1">
    <location>
        <begin position="14"/>
        <end position="30"/>
    </location>
</feature>
<proteinExistence type="predicted"/>
<evidence type="ECO:0000313" key="3">
    <source>
        <dbReference type="Proteomes" id="UP001485043"/>
    </source>
</evidence>
<feature type="region of interest" description="Disordered" evidence="1">
    <location>
        <begin position="1"/>
        <end position="42"/>
    </location>
</feature>
<reference evidence="2 3" key="1">
    <citation type="journal article" date="2024" name="Nat. Commun.">
        <title>Phylogenomics reveals the evolutionary origins of lichenization in chlorophyte algae.</title>
        <authorList>
            <person name="Puginier C."/>
            <person name="Libourel C."/>
            <person name="Otte J."/>
            <person name="Skaloud P."/>
            <person name="Haon M."/>
            <person name="Grisel S."/>
            <person name="Petersen M."/>
            <person name="Berrin J.G."/>
            <person name="Delaux P.M."/>
            <person name="Dal Grande F."/>
            <person name="Keller J."/>
        </authorList>
    </citation>
    <scope>NUCLEOTIDE SEQUENCE [LARGE SCALE GENOMIC DNA]</scope>
    <source>
        <strain evidence="2 3">SAG 2523</strain>
    </source>
</reference>
<dbReference type="AlphaFoldDB" id="A0AAW1T3S0"/>
<evidence type="ECO:0000256" key="1">
    <source>
        <dbReference type="SAM" id="MobiDB-lite"/>
    </source>
</evidence>
<sequence length="315" mass="33569">MCAFQPKLHRAPSSAGNGNGTLTRCSSSPTEPGGDSFESHSSRHSCSSRLEDLCLAASHLSQLEEAQEAKQAAMETPKLAFERALQMLSILLSGMASEALQTSALHELLRLCSLSKETAAVLGHHDCLYELLRLQEQGCPVHAQLAAAILYHYAVDGFGAFLRLQRLHNALCRSFDLKSGLGHLPCSGCLAPLIMLLRCIAPTAFHFKSSMADSEGASLALAAMIRLLNRAVCVSERAADFFVQAGLIGTLMDNPGPFNAAEPDCTTAESLLRQLLEYQSRCPPARISAGRTAAAAGVADSKWTPRAHPGAKTGI</sequence>
<dbReference type="Proteomes" id="UP001485043">
    <property type="component" value="Unassembled WGS sequence"/>
</dbReference>
<organism evidence="2 3">
    <name type="scientific">Apatococcus fuscideae</name>
    <dbReference type="NCBI Taxonomy" id="2026836"/>
    <lineage>
        <taxon>Eukaryota</taxon>
        <taxon>Viridiplantae</taxon>
        <taxon>Chlorophyta</taxon>
        <taxon>core chlorophytes</taxon>
        <taxon>Trebouxiophyceae</taxon>
        <taxon>Chlorellales</taxon>
        <taxon>Chlorellaceae</taxon>
        <taxon>Apatococcus</taxon>
    </lineage>
</organism>
<accession>A0AAW1T3S0</accession>
<comment type="caution">
    <text evidence="2">The sequence shown here is derived from an EMBL/GenBank/DDBJ whole genome shotgun (WGS) entry which is preliminary data.</text>
</comment>
<name>A0AAW1T3S0_9CHLO</name>
<keyword evidence="3" id="KW-1185">Reference proteome</keyword>